<organism evidence="4 5">
    <name type="scientific">Actinocatenispora thailandica</name>
    <dbReference type="NCBI Taxonomy" id="227318"/>
    <lineage>
        <taxon>Bacteria</taxon>
        <taxon>Bacillati</taxon>
        <taxon>Actinomycetota</taxon>
        <taxon>Actinomycetes</taxon>
        <taxon>Micromonosporales</taxon>
        <taxon>Micromonosporaceae</taxon>
        <taxon>Actinocatenispora</taxon>
    </lineage>
</organism>
<keyword evidence="5" id="KW-1185">Reference proteome</keyword>
<reference evidence="4 5" key="1">
    <citation type="submission" date="2020-08" db="EMBL/GenBank/DDBJ databases">
        <title>Whole genome shotgun sequence of Actinocatenispora thailandica NBRC 105041.</title>
        <authorList>
            <person name="Komaki H."/>
            <person name="Tamura T."/>
        </authorList>
    </citation>
    <scope>NUCLEOTIDE SEQUENCE [LARGE SCALE GENOMIC DNA]</scope>
    <source>
        <strain evidence="4 5">NBRC 105041</strain>
    </source>
</reference>
<dbReference type="InterPro" id="IPR041698">
    <property type="entry name" value="Methyltransf_25"/>
</dbReference>
<dbReference type="KEGG" id="atl:Athai_05990"/>
<name>A0A7R7HV19_9ACTN</name>
<keyword evidence="2" id="KW-0808">Transferase</keyword>
<evidence type="ECO:0000256" key="1">
    <source>
        <dbReference type="ARBA" id="ARBA00022603"/>
    </source>
</evidence>
<keyword evidence="1" id="KW-0489">Methyltransferase</keyword>
<dbReference type="PANTHER" id="PTHR43861:SF1">
    <property type="entry name" value="TRANS-ACONITATE 2-METHYLTRANSFERASE"/>
    <property type="match status" value="1"/>
</dbReference>
<dbReference type="EMBL" id="AP023355">
    <property type="protein sequence ID" value="BCJ33096.1"/>
    <property type="molecule type" value="Genomic_DNA"/>
</dbReference>
<dbReference type="InterPro" id="IPR029063">
    <property type="entry name" value="SAM-dependent_MTases_sf"/>
</dbReference>
<dbReference type="AlphaFoldDB" id="A0A7R7HV19"/>
<dbReference type="PANTHER" id="PTHR43861">
    <property type="entry name" value="TRANS-ACONITATE 2-METHYLTRANSFERASE-RELATED"/>
    <property type="match status" value="1"/>
</dbReference>
<feature type="domain" description="Methyltransferase" evidence="3">
    <location>
        <begin position="53"/>
        <end position="144"/>
    </location>
</feature>
<evidence type="ECO:0000313" key="5">
    <source>
        <dbReference type="Proteomes" id="UP000611640"/>
    </source>
</evidence>
<sequence>MTEERSTELDQLLAEQIAYYRALAGEYEDHALPFGGGDELSAALDAFRPTGSVLELACGQGLWTRQLVRYADEVTALDASPEMLAIAAERVGSDRVRFVRANIFDWVPDRRYDVVFLGFWLSHVPLERFDSFWATMADCITPAGRVFFVDDGYRTADELVEGESSTTVRRRLNDGTTHRAVKVPHRPAELEQRLAACGWRVTVTPTTSGPFYWGAGGLAHRTGPLRNAGDQCAGS</sequence>
<proteinExistence type="predicted"/>
<dbReference type="CDD" id="cd02440">
    <property type="entry name" value="AdoMet_MTases"/>
    <property type="match status" value="1"/>
</dbReference>
<evidence type="ECO:0000313" key="4">
    <source>
        <dbReference type="EMBL" id="BCJ33096.1"/>
    </source>
</evidence>
<evidence type="ECO:0000256" key="2">
    <source>
        <dbReference type="ARBA" id="ARBA00022679"/>
    </source>
</evidence>
<dbReference type="Proteomes" id="UP000611640">
    <property type="component" value="Chromosome"/>
</dbReference>
<evidence type="ECO:0000259" key="3">
    <source>
        <dbReference type="Pfam" id="PF13649"/>
    </source>
</evidence>
<dbReference type="Gene3D" id="3.40.50.150">
    <property type="entry name" value="Vaccinia Virus protein VP39"/>
    <property type="match status" value="1"/>
</dbReference>
<dbReference type="SUPFAM" id="SSF53335">
    <property type="entry name" value="S-adenosyl-L-methionine-dependent methyltransferases"/>
    <property type="match status" value="1"/>
</dbReference>
<dbReference type="GO" id="GO:0008168">
    <property type="term" value="F:methyltransferase activity"/>
    <property type="evidence" value="ECO:0007669"/>
    <property type="project" value="UniProtKB-KW"/>
</dbReference>
<dbReference type="GO" id="GO:0032259">
    <property type="term" value="P:methylation"/>
    <property type="evidence" value="ECO:0007669"/>
    <property type="project" value="UniProtKB-KW"/>
</dbReference>
<gene>
    <name evidence="4" type="ORF">Athai_05990</name>
</gene>
<dbReference type="RefSeq" id="WP_203960043.1">
    <property type="nucleotide sequence ID" value="NZ_AP023355.1"/>
</dbReference>
<dbReference type="Pfam" id="PF13649">
    <property type="entry name" value="Methyltransf_25"/>
    <property type="match status" value="1"/>
</dbReference>
<accession>A0A7R7HV19</accession>
<protein>
    <recommendedName>
        <fullName evidence="3">Methyltransferase domain-containing protein</fullName>
    </recommendedName>
</protein>